<dbReference type="RefSeq" id="XP_002678938.1">
    <property type="nucleotide sequence ID" value="XM_002678892.1"/>
</dbReference>
<keyword evidence="3" id="KW-1185">Reference proteome</keyword>
<dbReference type="InterPro" id="IPR053159">
    <property type="entry name" value="Hybrid_Histidine_Kinase"/>
</dbReference>
<dbReference type="Proteomes" id="UP000006671">
    <property type="component" value="Unassembled WGS sequence"/>
</dbReference>
<evidence type="ECO:0000313" key="2">
    <source>
        <dbReference type="EMBL" id="EFC46194.1"/>
    </source>
</evidence>
<dbReference type="InterPro" id="IPR041664">
    <property type="entry name" value="AAA_16"/>
</dbReference>
<feature type="non-terminal residue" evidence="2">
    <location>
        <position position="911"/>
    </location>
</feature>
<dbReference type="PROSITE" id="PS00108">
    <property type="entry name" value="PROTEIN_KINASE_ST"/>
    <property type="match status" value="1"/>
</dbReference>
<evidence type="ECO:0000313" key="3">
    <source>
        <dbReference type="Proteomes" id="UP000006671"/>
    </source>
</evidence>
<dbReference type="PANTHER" id="PTHR43642:SF1">
    <property type="entry name" value="HYBRID SIGNAL TRANSDUCTION HISTIDINE KINASE G"/>
    <property type="match status" value="1"/>
</dbReference>
<accession>D2V9T4</accession>
<gene>
    <name evidence="2" type="ORF">NAEGRDRAFT_88220</name>
</gene>
<protein>
    <submittedName>
        <fullName evidence="2">Kinase domain-containing protein</fullName>
    </submittedName>
</protein>
<dbReference type="GO" id="GO:0005524">
    <property type="term" value="F:ATP binding"/>
    <property type="evidence" value="ECO:0007669"/>
    <property type="project" value="InterPro"/>
</dbReference>
<dbReference type="InterPro" id="IPR000719">
    <property type="entry name" value="Prot_kinase_dom"/>
</dbReference>
<dbReference type="GeneID" id="8850566"/>
<proteinExistence type="predicted"/>
<keyword evidence="2" id="KW-0418">Kinase</keyword>
<dbReference type="Gene3D" id="1.10.510.10">
    <property type="entry name" value="Transferase(Phosphotransferase) domain 1"/>
    <property type="match status" value="1"/>
</dbReference>
<dbReference type="AlphaFoldDB" id="D2V9T4"/>
<keyword evidence="2" id="KW-0808">Transferase</keyword>
<name>D2V9T4_NAEGR</name>
<feature type="domain" description="Protein kinase" evidence="1">
    <location>
        <begin position="128"/>
        <end position="470"/>
    </location>
</feature>
<reference evidence="2 3" key="1">
    <citation type="journal article" date="2010" name="Cell">
        <title>The genome of Naegleria gruberi illuminates early eukaryotic versatility.</title>
        <authorList>
            <person name="Fritz-Laylin L.K."/>
            <person name="Prochnik S.E."/>
            <person name="Ginger M.L."/>
            <person name="Dacks J.B."/>
            <person name="Carpenter M.L."/>
            <person name="Field M.C."/>
            <person name="Kuo A."/>
            <person name="Paredez A."/>
            <person name="Chapman J."/>
            <person name="Pham J."/>
            <person name="Shu S."/>
            <person name="Neupane R."/>
            <person name="Cipriano M."/>
            <person name="Mancuso J."/>
            <person name="Tu H."/>
            <person name="Salamov A."/>
            <person name="Lindquist E."/>
            <person name="Shapiro H."/>
            <person name="Lucas S."/>
            <person name="Grigoriev I.V."/>
            <person name="Cande W.Z."/>
            <person name="Fulton C."/>
            <person name="Rokhsar D.S."/>
            <person name="Dawson S.C."/>
        </authorList>
    </citation>
    <scope>NUCLEOTIDE SEQUENCE [LARGE SCALE GENOMIC DNA]</scope>
    <source>
        <strain evidence="2 3">NEG-M</strain>
    </source>
</reference>
<organism evidence="3">
    <name type="scientific">Naegleria gruberi</name>
    <name type="common">Amoeba</name>
    <dbReference type="NCBI Taxonomy" id="5762"/>
    <lineage>
        <taxon>Eukaryota</taxon>
        <taxon>Discoba</taxon>
        <taxon>Heterolobosea</taxon>
        <taxon>Tetramitia</taxon>
        <taxon>Eutetramitia</taxon>
        <taxon>Vahlkampfiidae</taxon>
        <taxon>Naegleria</taxon>
    </lineage>
</organism>
<dbReference type="Pfam" id="PF00069">
    <property type="entry name" value="Pkinase"/>
    <property type="match status" value="1"/>
</dbReference>
<dbReference type="SMART" id="SM00220">
    <property type="entry name" value="S_TKc"/>
    <property type="match status" value="1"/>
</dbReference>
<dbReference type="STRING" id="5762.D2V9T4"/>
<dbReference type="EMBL" id="GG738859">
    <property type="protein sequence ID" value="EFC46194.1"/>
    <property type="molecule type" value="Genomic_DNA"/>
</dbReference>
<dbReference type="SUPFAM" id="SSF52540">
    <property type="entry name" value="P-loop containing nucleoside triphosphate hydrolases"/>
    <property type="match status" value="1"/>
</dbReference>
<dbReference type="PROSITE" id="PS50011">
    <property type="entry name" value="PROTEIN_KINASE_DOM"/>
    <property type="match status" value="1"/>
</dbReference>
<dbReference type="KEGG" id="ngr:NAEGRDRAFT_88220"/>
<dbReference type="SUPFAM" id="SSF56112">
    <property type="entry name" value="Protein kinase-like (PK-like)"/>
    <property type="match status" value="1"/>
</dbReference>
<sequence length="911" mass="104514">MVENNRPIVNEDGIKTSSEAKLTQFNHSSHHQRLHQNINKGLGEEQQYKFPSSITPVPLANIHANASATNLLLTSSTFFNSSSESLGGRTISRNSSNTLKSLLENVLPPFFTPCVPPHASFNYYSEHYWGEHALSLTSFSPILHYEKKSSLTIICRYTPQQTRNSSRRERPSSQKELIENEIYCLKVSLDKPSIPKLERDAEISRFLTNEFSQVLDPTQQVIVRTKAYLSDYFILVREFIDCVSLRLFIDRSKTYNARVEPITDHENFETLTNDTVTLLNEEQRVKENITILESNLTLAISICMSVAQLHHSRVCHADIKPENIIVDGPKCNIRLIDFGKSTFLPLEHPFLYTDKIIGSRMYCAPEATGKIPKPIGFHTDIYSLGFVLFELFSKEHPFTKFRAVDFVFQHLTQQPESLFQNLARRSFISANEGNLFTAATRAISRLITKAIQKSIEKRYLSIFGLKRDLLYIQNAIQLEDMEALENFQAGMNDVQTTLSIPYGVYGREEIFEKLKLKLENMMESSESMIVLLGGYSGIGKSSIVKEFRTRSKTAIQFFEAKYDQHMNIPYYAIISICKQIIGDVLGESESVIKDFRFQFGTLINSDQLEMLSDAIPDMSYLFTTNLAKKHTSPSMGDQNGERMKLFSQGIIHLFSCYTHLKKKRLCIFLDDLQWTDFDSMKLLKEILGTTGSCDTVPLLIIGAYRNNEVGKDHPLFYFLENLKLKVNIEEIQVVELTQDQSNMIVSESLNRAETEELTKILFPRTNGNPFFLKQLLAGLFKDGAIYFDTQTDTITWDKKKIENAEYISENVIDYLLGHLEKLPKQTQDILAFASCFGNKFSNKDMLHLLNQQQEDKIDLMQLKERLNYAVKEGWISNINSGHLRFNHDRLQQAAYESLPLNERLRIHYNYG</sequence>
<dbReference type="OrthoDB" id="546632at2759"/>
<dbReference type="Pfam" id="PF13191">
    <property type="entry name" value="AAA_16"/>
    <property type="match status" value="1"/>
</dbReference>
<dbReference type="InterPro" id="IPR008271">
    <property type="entry name" value="Ser/Thr_kinase_AS"/>
</dbReference>
<evidence type="ECO:0000259" key="1">
    <source>
        <dbReference type="PROSITE" id="PS50011"/>
    </source>
</evidence>
<dbReference type="eggNOG" id="KOG0519">
    <property type="taxonomic scope" value="Eukaryota"/>
</dbReference>
<dbReference type="InterPro" id="IPR011009">
    <property type="entry name" value="Kinase-like_dom_sf"/>
</dbReference>
<dbReference type="Gene3D" id="3.40.50.300">
    <property type="entry name" value="P-loop containing nucleotide triphosphate hydrolases"/>
    <property type="match status" value="1"/>
</dbReference>
<dbReference type="GO" id="GO:0004672">
    <property type="term" value="F:protein kinase activity"/>
    <property type="evidence" value="ECO:0007669"/>
    <property type="project" value="InterPro"/>
</dbReference>
<dbReference type="InterPro" id="IPR027417">
    <property type="entry name" value="P-loop_NTPase"/>
</dbReference>
<dbReference type="InParanoid" id="D2V9T4"/>
<dbReference type="VEuPathDB" id="AmoebaDB:NAEGRDRAFT_88220"/>
<dbReference type="PANTHER" id="PTHR43642">
    <property type="entry name" value="HYBRID SIGNAL TRANSDUCTION HISTIDINE KINASE G"/>
    <property type="match status" value="1"/>
</dbReference>